<dbReference type="EMBL" id="KK103848">
    <property type="protein sequence ID" value="KIY94851.1"/>
    <property type="molecule type" value="Genomic_DNA"/>
</dbReference>
<keyword evidence="4" id="KW-1185">Reference proteome</keyword>
<gene>
    <name evidence="3" type="ORF">MNEG_13111</name>
</gene>
<keyword evidence="2" id="KW-0812">Transmembrane</keyword>
<name>A0A0D2LZS9_9CHLO</name>
<dbReference type="AlphaFoldDB" id="A0A0D2LZS9"/>
<dbReference type="Proteomes" id="UP000054498">
    <property type="component" value="Unassembled WGS sequence"/>
</dbReference>
<proteinExistence type="predicted"/>
<protein>
    <submittedName>
        <fullName evidence="3">Uncharacterized protein</fullName>
    </submittedName>
</protein>
<organism evidence="3 4">
    <name type="scientific">Monoraphidium neglectum</name>
    <dbReference type="NCBI Taxonomy" id="145388"/>
    <lineage>
        <taxon>Eukaryota</taxon>
        <taxon>Viridiplantae</taxon>
        <taxon>Chlorophyta</taxon>
        <taxon>core chlorophytes</taxon>
        <taxon>Chlorophyceae</taxon>
        <taxon>CS clade</taxon>
        <taxon>Sphaeropleales</taxon>
        <taxon>Selenastraceae</taxon>
        <taxon>Monoraphidium</taxon>
    </lineage>
</organism>
<dbReference type="RefSeq" id="XP_013893871.1">
    <property type="nucleotide sequence ID" value="XM_014038417.1"/>
</dbReference>
<feature type="compositionally biased region" description="Polar residues" evidence="1">
    <location>
        <begin position="1"/>
        <end position="18"/>
    </location>
</feature>
<sequence>MALTTRAQAPSLGRSRTVQARALFGKKSSASVAEKSAKTVPKKGEQKDSVLSAFDFAQTRSKKDADLLWEAKYGERGADGKMTREQYQALRRKVGGTAKDYWKDWVEEEQVKNIKTYYKEGADSAGTVPYLPLLVGIVVAMLATTVAVVAKTG</sequence>
<evidence type="ECO:0000313" key="4">
    <source>
        <dbReference type="Proteomes" id="UP000054498"/>
    </source>
</evidence>
<reference evidence="3 4" key="1">
    <citation type="journal article" date="2013" name="BMC Genomics">
        <title>Reconstruction of the lipid metabolism for the microalga Monoraphidium neglectum from its genome sequence reveals characteristics suitable for biofuel production.</title>
        <authorList>
            <person name="Bogen C."/>
            <person name="Al-Dilaimi A."/>
            <person name="Albersmeier A."/>
            <person name="Wichmann J."/>
            <person name="Grundmann M."/>
            <person name="Rupp O."/>
            <person name="Lauersen K.J."/>
            <person name="Blifernez-Klassen O."/>
            <person name="Kalinowski J."/>
            <person name="Goesmann A."/>
            <person name="Mussgnug J.H."/>
            <person name="Kruse O."/>
        </authorList>
    </citation>
    <scope>NUCLEOTIDE SEQUENCE [LARGE SCALE GENOMIC DNA]</scope>
    <source>
        <strain evidence="3 4">SAG 48.87</strain>
    </source>
</reference>
<keyword evidence="2" id="KW-1133">Transmembrane helix</keyword>
<dbReference type="OrthoDB" id="5845at2759"/>
<feature type="region of interest" description="Disordered" evidence="1">
    <location>
        <begin position="1"/>
        <end position="20"/>
    </location>
</feature>
<accession>A0A0D2LZS9</accession>
<evidence type="ECO:0000313" key="3">
    <source>
        <dbReference type="EMBL" id="KIY94851.1"/>
    </source>
</evidence>
<feature type="transmembrane region" description="Helical" evidence="2">
    <location>
        <begin position="130"/>
        <end position="150"/>
    </location>
</feature>
<evidence type="ECO:0000256" key="1">
    <source>
        <dbReference type="SAM" id="MobiDB-lite"/>
    </source>
</evidence>
<dbReference type="KEGG" id="mng:MNEG_13111"/>
<dbReference type="STRING" id="145388.A0A0D2LZS9"/>
<keyword evidence="2" id="KW-0472">Membrane</keyword>
<dbReference type="PANTHER" id="PTHR36771:SF2">
    <property type="entry name" value="POTASSIUM TRANSPORTER"/>
    <property type="match status" value="1"/>
</dbReference>
<dbReference type="GeneID" id="25730541"/>
<dbReference type="PANTHER" id="PTHR36771">
    <property type="entry name" value="POTASSIUM TRANSPORTER"/>
    <property type="match status" value="1"/>
</dbReference>
<evidence type="ECO:0000256" key="2">
    <source>
        <dbReference type="SAM" id="Phobius"/>
    </source>
</evidence>